<reference evidence="7" key="1">
    <citation type="journal article" date="2002" name="DNA Res.">
        <title>Complete genomic sequence of nitrogen-fixing symbiotic bacterium Bradyrhizobium japonicum USDA110.</title>
        <authorList>
            <person name="Kaneko T."/>
            <person name="Nakamura Y."/>
            <person name="Sato S."/>
            <person name="Minamisawa K."/>
            <person name="Uchiumi T."/>
            <person name="Sasamoto S."/>
            <person name="Watanabe A."/>
            <person name="Idesawa K."/>
            <person name="Iriguchi M."/>
            <person name="Kawashima K."/>
            <person name="Kohara M."/>
            <person name="Matsumoto M."/>
            <person name="Shimpo S."/>
            <person name="Tsuruoka H."/>
            <person name="Wada T."/>
            <person name="Yamada M."/>
            <person name="Tabata S."/>
        </authorList>
    </citation>
    <scope>NUCLEOTIDE SEQUENCE [LARGE SCALE GENOMIC DNA]</scope>
    <source>
        <strain evidence="7">JCM 10833 / BCRC 13528 / IAM 13628 / NBRC 14792 / USDA 110</strain>
    </source>
</reference>
<feature type="transmembrane region" description="Helical" evidence="5">
    <location>
        <begin position="393"/>
        <end position="413"/>
    </location>
</feature>
<keyword evidence="7" id="KW-1185">Reference proteome</keyword>
<accession>Q89PW7</accession>
<dbReference type="PANTHER" id="PTHR43424:SF1">
    <property type="entry name" value="LOCUS PUTATIVE PROTEIN 1-RELATED"/>
    <property type="match status" value="1"/>
</dbReference>
<dbReference type="Proteomes" id="UP000002526">
    <property type="component" value="Chromosome"/>
</dbReference>
<proteinExistence type="predicted"/>
<feature type="transmembrane region" description="Helical" evidence="5">
    <location>
        <begin position="433"/>
        <end position="454"/>
    </location>
</feature>
<dbReference type="STRING" id="224911.AAV28_13845"/>
<gene>
    <name evidence="6" type="ordered locus">bll3363</name>
</gene>
<dbReference type="AlphaFoldDB" id="Q89PW7"/>
<dbReference type="KEGG" id="bja:bll3363"/>
<dbReference type="PANTHER" id="PTHR43424">
    <property type="entry name" value="LOCUS PUTATIVE PROTEIN 1-RELATED"/>
    <property type="match status" value="1"/>
</dbReference>
<evidence type="ECO:0000256" key="2">
    <source>
        <dbReference type="ARBA" id="ARBA00022692"/>
    </source>
</evidence>
<dbReference type="InParanoid" id="Q89PW7"/>
<feature type="transmembrane region" description="Helical" evidence="5">
    <location>
        <begin position="252"/>
        <end position="272"/>
    </location>
</feature>
<evidence type="ECO:0000256" key="3">
    <source>
        <dbReference type="ARBA" id="ARBA00022989"/>
    </source>
</evidence>
<keyword evidence="3 5" id="KW-1133">Transmembrane helix</keyword>
<evidence type="ECO:0000256" key="5">
    <source>
        <dbReference type="SAM" id="Phobius"/>
    </source>
</evidence>
<dbReference type="OrthoDB" id="8251896at2"/>
<dbReference type="PATRIC" id="fig|224911.5.peg.3365"/>
<sequence length="541" mass="58157">MFDKNRCSATPRRNAWLLLVRATSRRFSTKPACALTGTAGTKVSHRDAADVSPTSAATNRTPEAPLTLAVFHHARLSPPSQRVSPGESRPSTSMIESIVQFLRRDVTRGVVGTILLKVGSGALAFALFSLAARTMSPDGFGIFATWLSVAQIAAVVGLVGQESLLVRFLNEYQVEDRPDLTKGVLLSSFKMTSVAMLIAIAAVALAASLRGDWWLLILALSAYTAVNAGLMLGSQIARSLVSILMGEGNRELFWRVIVVLFLLAMLFGHRQLDPAELFAVMTIAMSVGLVAQVVAIARALPDLRSTAARYETSRWRASALHFWVASILEAANQYFDVILVYWMLDPATAGIYFAASRLANIFAMLSAALYSFGARRLPSLYFSKNHQEFGRTLRLMAEVTALCVASGLLLIWIGGPHLLNLFGPHFAAQHWVLIVLAIGTAFQAAGGPSAAILQLTGHERIYVPVVAANVALRLVGFLVLIPWLGVLGAAISATVSLAFATIALNILCRRRTGVDPSILVLLRFSASKRGAFAVRGADSGD</sequence>
<feature type="transmembrane region" description="Helical" evidence="5">
    <location>
        <begin position="213"/>
        <end position="232"/>
    </location>
</feature>
<dbReference type="Pfam" id="PF01943">
    <property type="entry name" value="Polysacc_synt"/>
    <property type="match status" value="1"/>
</dbReference>
<dbReference type="HOGENOM" id="CLU_022017_5_4_5"/>
<evidence type="ECO:0000256" key="4">
    <source>
        <dbReference type="ARBA" id="ARBA00023136"/>
    </source>
</evidence>
<feature type="transmembrane region" description="Helical" evidence="5">
    <location>
        <begin position="350"/>
        <end position="372"/>
    </location>
</feature>
<comment type="subcellular location">
    <subcellularLocation>
        <location evidence="1">Membrane</location>
        <topology evidence="1">Multi-pass membrane protein</topology>
    </subcellularLocation>
</comment>
<feature type="transmembrane region" description="Helical" evidence="5">
    <location>
        <begin position="487"/>
        <end position="508"/>
    </location>
</feature>
<dbReference type="eggNOG" id="COG2244">
    <property type="taxonomic scope" value="Bacteria"/>
</dbReference>
<protein>
    <submittedName>
        <fullName evidence="6">Bll3363 protein</fullName>
    </submittedName>
</protein>
<dbReference type="PhylomeDB" id="Q89PW7"/>
<keyword evidence="4 5" id="KW-0472">Membrane</keyword>
<feature type="transmembrane region" description="Helical" evidence="5">
    <location>
        <begin position="180"/>
        <end position="207"/>
    </location>
</feature>
<keyword evidence="2 5" id="KW-0812">Transmembrane</keyword>
<dbReference type="EnsemblBacteria" id="BAC48628">
    <property type="protein sequence ID" value="BAC48628"/>
    <property type="gene ID" value="BAC48628"/>
</dbReference>
<evidence type="ECO:0000313" key="7">
    <source>
        <dbReference type="Proteomes" id="UP000002526"/>
    </source>
</evidence>
<feature type="transmembrane region" description="Helical" evidence="5">
    <location>
        <begin position="461"/>
        <end position="481"/>
    </location>
</feature>
<dbReference type="InterPro" id="IPR002797">
    <property type="entry name" value="Polysacc_synth"/>
</dbReference>
<feature type="transmembrane region" description="Helical" evidence="5">
    <location>
        <begin position="110"/>
        <end position="128"/>
    </location>
</feature>
<feature type="transmembrane region" description="Helical" evidence="5">
    <location>
        <begin position="140"/>
        <end position="159"/>
    </location>
</feature>
<dbReference type="EMBL" id="BA000040">
    <property type="protein sequence ID" value="BAC48628.1"/>
    <property type="molecule type" value="Genomic_DNA"/>
</dbReference>
<dbReference type="GO" id="GO:0016020">
    <property type="term" value="C:membrane"/>
    <property type="evidence" value="ECO:0007669"/>
    <property type="project" value="UniProtKB-SubCell"/>
</dbReference>
<evidence type="ECO:0000313" key="6">
    <source>
        <dbReference type="EMBL" id="BAC48628.1"/>
    </source>
</evidence>
<feature type="transmembrane region" description="Helical" evidence="5">
    <location>
        <begin position="278"/>
        <end position="300"/>
    </location>
</feature>
<name>Q89PW7_BRADU</name>
<feature type="transmembrane region" description="Helical" evidence="5">
    <location>
        <begin position="320"/>
        <end position="344"/>
    </location>
</feature>
<dbReference type="InterPro" id="IPR052556">
    <property type="entry name" value="PolySynth_Transporter"/>
</dbReference>
<organism evidence="6 7">
    <name type="scientific">Bradyrhizobium diazoefficiens (strain JCM 10833 / BCRC 13528 / IAM 13628 / NBRC 14792 / USDA 110)</name>
    <dbReference type="NCBI Taxonomy" id="224911"/>
    <lineage>
        <taxon>Bacteria</taxon>
        <taxon>Pseudomonadati</taxon>
        <taxon>Pseudomonadota</taxon>
        <taxon>Alphaproteobacteria</taxon>
        <taxon>Hyphomicrobiales</taxon>
        <taxon>Nitrobacteraceae</taxon>
        <taxon>Bradyrhizobium</taxon>
    </lineage>
</organism>
<evidence type="ECO:0000256" key="1">
    <source>
        <dbReference type="ARBA" id="ARBA00004141"/>
    </source>
</evidence>